<keyword evidence="7" id="KW-0472">Membrane</keyword>
<dbReference type="SUPFAM" id="SSF51445">
    <property type="entry name" value="(Trans)glycosidases"/>
    <property type="match status" value="2"/>
</dbReference>
<dbReference type="Pfam" id="PF02836">
    <property type="entry name" value="Glyco_hydro_2_C"/>
    <property type="match status" value="1"/>
</dbReference>
<proteinExistence type="inferred from homology"/>
<feature type="transmembrane region" description="Helical" evidence="7">
    <location>
        <begin position="21"/>
        <end position="40"/>
    </location>
</feature>
<dbReference type="Pfam" id="PF16355">
    <property type="entry name" value="DUF4982"/>
    <property type="match status" value="1"/>
</dbReference>
<dbReference type="InterPro" id="IPR032311">
    <property type="entry name" value="DUF4982"/>
</dbReference>
<evidence type="ECO:0000256" key="4">
    <source>
        <dbReference type="ARBA" id="ARBA00022801"/>
    </source>
</evidence>
<dbReference type="SUPFAM" id="SSF49303">
    <property type="entry name" value="beta-Galactosidase/glucuronidase domain"/>
    <property type="match status" value="1"/>
</dbReference>
<dbReference type="Pfam" id="PF00728">
    <property type="entry name" value="Glyco_hydro_20"/>
    <property type="match status" value="1"/>
</dbReference>
<feature type="region of interest" description="Disordered" evidence="6">
    <location>
        <begin position="2390"/>
        <end position="2418"/>
    </location>
</feature>
<dbReference type="CDD" id="cd06564">
    <property type="entry name" value="GH20_DspB_LnbB-like"/>
    <property type="match status" value="1"/>
</dbReference>
<organism evidence="9 10">
    <name type="scientific">Streptococcus zalophi</name>
    <dbReference type="NCBI Taxonomy" id="640031"/>
    <lineage>
        <taxon>Bacteria</taxon>
        <taxon>Bacillati</taxon>
        <taxon>Bacillota</taxon>
        <taxon>Bacilli</taxon>
        <taxon>Lactobacillales</taxon>
        <taxon>Streptococcaceae</taxon>
        <taxon>Streptococcus</taxon>
    </lineage>
</organism>
<feature type="region of interest" description="Disordered" evidence="6">
    <location>
        <begin position="1572"/>
        <end position="1591"/>
    </location>
</feature>
<dbReference type="Pfam" id="PF18565">
    <property type="entry name" value="Glyco_hydro2_C5"/>
    <property type="match status" value="1"/>
</dbReference>
<dbReference type="Pfam" id="PF07532">
    <property type="entry name" value="Big_4"/>
    <property type="match status" value="1"/>
</dbReference>
<dbReference type="InterPro" id="IPR051913">
    <property type="entry name" value="GH2_Domain-Containing"/>
</dbReference>
<feature type="region of interest" description="Disordered" evidence="6">
    <location>
        <begin position="2082"/>
        <end position="2255"/>
    </location>
</feature>
<evidence type="ECO:0000256" key="7">
    <source>
        <dbReference type="SAM" id="Phobius"/>
    </source>
</evidence>
<keyword evidence="5" id="KW-0326">Glycosidase</keyword>
<feature type="domain" description="F5/8 type C" evidence="8">
    <location>
        <begin position="1413"/>
        <end position="1562"/>
    </location>
</feature>
<dbReference type="PANTHER" id="PTHR42732">
    <property type="entry name" value="BETA-GALACTOSIDASE"/>
    <property type="match status" value="1"/>
</dbReference>
<dbReference type="Gene3D" id="1.20.1270.90">
    <property type="entry name" value="AF1782-like"/>
    <property type="match status" value="1"/>
</dbReference>
<dbReference type="Proteomes" id="UP000644875">
    <property type="component" value="Unassembled WGS sequence"/>
</dbReference>
<reference evidence="9 10" key="1">
    <citation type="journal article" date="2021" name="Int. J. Syst. Evol. Microbiol.">
        <title>Streptococcus vicugnae sp. nov., isolated from faeces of alpacas (Vicugna pacos) and cattle (Bos taurus), Streptococcus zalophi sp. nov., and Streptococcus pacificus sp. nov., isolated from respiratory tract of California sea lions (Zalophus californianus).</title>
        <authorList>
            <person name="Volokhov D.V."/>
            <person name="Zagorodnyaya T.A."/>
            <person name="Shen Z."/>
            <person name="Blom J."/>
            <person name="Furtak V.A."/>
            <person name="Eisenberg T."/>
            <person name="Fan P."/>
            <person name="Jeong K.C."/>
            <person name="Gao Y."/>
            <person name="Zhang S."/>
            <person name="Amselle M."/>
        </authorList>
    </citation>
    <scope>NUCLEOTIDE SEQUENCE [LARGE SCALE GENOMIC DNA]</scope>
    <source>
        <strain evidence="10">CSL7508-lung</strain>
    </source>
</reference>
<dbReference type="PANTHER" id="PTHR42732:SF1">
    <property type="entry name" value="BETA-MANNOSIDASE"/>
    <property type="match status" value="1"/>
</dbReference>
<dbReference type="Pfam" id="PF02837">
    <property type="entry name" value="Glyco_hydro_2_N"/>
    <property type="match status" value="1"/>
</dbReference>
<dbReference type="SUPFAM" id="SSF49785">
    <property type="entry name" value="Galactose-binding domain-like"/>
    <property type="match status" value="2"/>
</dbReference>
<dbReference type="InterPro" id="IPR017853">
    <property type="entry name" value="GH"/>
</dbReference>
<dbReference type="InterPro" id="IPR006101">
    <property type="entry name" value="Glyco_hydro_2"/>
</dbReference>
<dbReference type="InterPro" id="IPR008979">
    <property type="entry name" value="Galactose-bd-like_sf"/>
</dbReference>
<evidence type="ECO:0000256" key="6">
    <source>
        <dbReference type="SAM" id="MobiDB-lite"/>
    </source>
</evidence>
<dbReference type="Pfam" id="PF04650">
    <property type="entry name" value="YSIRK_signal"/>
    <property type="match status" value="1"/>
</dbReference>
<evidence type="ECO:0000313" key="10">
    <source>
        <dbReference type="Proteomes" id="UP000644875"/>
    </source>
</evidence>
<dbReference type="Pfam" id="PF00754">
    <property type="entry name" value="F5_F8_type_C"/>
    <property type="match status" value="1"/>
</dbReference>
<dbReference type="InterPro" id="IPR006103">
    <property type="entry name" value="Glyco_hydro_2_cat"/>
</dbReference>
<dbReference type="GO" id="GO:0004563">
    <property type="term" value="F:beta-N-acetylhexosaminidase activity"/>
    <property type="evidence" value="ECO:0007669"/>
    <property type="project" value="UniProtKB-ARBA"/>
</dbReference>
<accession>A0A934PA18</accession>
<feature type="compositionally biased region" description="Low complexity" evidence="6">
    <location>
        <begin position="2184"/>
        <end position="2198"/>
    </location>
</feature>
<dbReference type="InterPro" id="IPR000421">
    <property type="entry name" value="FA58C"/>
</dbReference>
<dbReference type="Pfam" id="PF00703">
    <property type="entry name" value="Glyco_hydro_2"/>
    <property type="match status" value="1"/>
</dbReference>
<comment type="caution">
    <text evidence="9">The sequence shown here is derived from an EMBL/GenBank/DDBJ whole genome shotgun (WGS) entry which is preliminary data.</text>
</comment>
<dbReference type="PRINTS" id="PR00132">
    <property type="entry name" value="GLHYDRLASE2"/>
</dbReference>
<dbReference type="InterPro" id="IPR040605">
    <property type="entry name" value="Glyco_hydro2_dom5"/>
</dbReference>
<dbReference type="InterPro" id="IPR013783">
    <property type="entry name" value="Ig-like_fold"/>
</dbReference>
<keyword evidence="3" id="KW-0732">Signal</keyword>
<protein>
    <submittedName>
        <fullName evidence="9">Discoidin domain-containing protein</fullName>
    </submittedName>
</protein>
<feature type="compositionally biased region" description="Low complexity" evidence="6">
    <location>
        <begin position="2391"/>
        <end position="2414"/>
    </location>
</feature>
<comment type="similarity">
    <text evidence="2">Belongs to the glycosyl hydrolase 2 family.</text>
</comment>
<evidence type="ECO:0000256" key="3">
    <source>
        <dbReference type="ARBA" id="ARBA00022729"/>
    </source>
</evidence>
<comment type="similarity">
    <text evidence="1">Belongs to the glycosyl hydrolase 20 family.</text>
</comment>
<feature type="region of interest" description="Disordered" evidence="6">
    <location>
        <begin position="84"/>
        <end position="143"/>
    </location>
</feature>
<dbReference type="InterPro" id="IPR005877">
    <property type="entry name" value="YSIRK_signal_dom"/>
</dbReference>
<evidence type="ECO:0000259" key="8">
    <source>
        <dbReference type="PROSITE" id="PS50022"/>
    </source>
</evidence>
<sequence length="2450" mass="268746">MKDNRKSNWNKIFRHSIRKTTLGVGSVVVGVFLFGTNPIIASADVADDSQIHTELKENVITESEPQDVELISDNQTDDAVDAAETTDQPITDSKEEKTTTSDDQSNELSVGEEKQADDSIVNDEVSNDDNQSSTGTPADWQKLNYYEKTDQSINFDNDWKFSMGDNTGAAEKNFDDSSWKTLNLPHDFSINQDYTSSGEGESGFKLGGTGWYRKNFTVSEEVAKGSVSIQFDGSYMETEVFINGTSLGVHPYGYNAFSFDLTKYIKPNEENLLAVKVVNNTPSSRWYSGSGIYRSVKLNLAPSVHLAEFGVTIQTPDIETTHNQTTGSRVDVVAEIINSDEIDAKVTVKTSIFEREKDGSLGQKVAESMMTEEHNIGKGSQTKVASQLTVTSPKLWSVENPNLYIVRTEIFKDGKKIQTNEQEIGFRFIKFDKDKGFYLNGKNVKLQGVSMHHDQGALGSAAYYDSIERQVDILKGMGVNAIRVTHNPSAKALRDVANRKGMLIIDEAFDTWLYAKNSNYNDYSRFFDKQIGDSVTGLLNASPNQKWSEYHIKQMVRAAKNDPSVIMWSTGNEVMEGHGGNNSTYPQIIAQLMDWIYEEDPTRPPTLGDNKLKAKWAEAIGMANALTNGKVKGIVGYNYANGQQYDDGHNSHPDWIIYGSETASAVNSRAFYKILGYRGAREGLQNSIEDKQRTSYDKSAVHWGHVASEAWFDTIKRDFVAGEFVWTGFDYLGEPTPWNPTTSGTSLPAPKSSYFGIVDTAGIPKDSYYFYASQWAKDKTTLHLLPAWEESVVEKDSNNNVEVVAYSNADRVKLFFVDETGQERLIGEKVAVEKTTEAGHKYKLYKDANVSGEPEDRHQNLYLTWKVPYAKGTIKLKAYDASGQEINDTFGTNSLSTFGKATQLKHSLITTDTEVTDHSIAYVEVSVLDTNGNLVVNHKKPIQIAVSGEAELIALDNGDATDLQKYNDSNRKAFGGKVVAILRMKGHSGNVTITSTADGLTPATSTFAVQGIKTIDADKIDSYLIPKTIYIRKNTTLNLPKTTQIKFEDGRVEERTLSFDENTINSHLAKGEAFTAVGTISGTDLKVEVNVSVIDKIASIKNISQAIEVGGPLNLPSTVQAYLADGTLVSAQFPVVWQNEDDQQLNTEGLFELTGEADVLGEKHSVVASIRVANKNVKIGENVAPSAVEVIEDTTGAKSDTLSAINDGQIIQSPNNDGGPNETLWSNYESAKTGDKDSTLSFVYDTANNISEVVIHFATDKHAMTLPKSTTFSYALGKGSESITVNAVASEPVVNGSVHKVTYRLEKPVPAVVFSITVVNGDESPGSGKPTTGIVEVELKKATEEFEKYSDASLSELRVGNKIFSGRQISEKMTIEGGLKNLVASNKEKNVAVTILPENNNVIKIFTESEDKTQTKVYTITGNAYLPKEDTQIEVGSEQIGFRNEAKYALDGDPNTIWHSSWRPLASKDQLWLTLDAGAPKKISGLAYMARRDVLNGTVKNYKILSSNNNTDWQEIGTGSFVYKQGWQEARFENPVEAQYFKLVALSTLDDTGNNKFMSAAEVRLIEYREGDTTQPNVTPPGEGDQNQDTPNQIDKLALKKIISIDAGRKYFSPAQIKEIVDHASKKGFTDLHLLLGNDGLRFLLDDMTIQVGDTTYTSQDVKEAMISGTNAYYNDPNGNHLTQTEMDELIAYAKDKGIALIPTINSPGHMDAILTGMETLGIQNPKFRYGGRTSDRTVDLDNTVAVDFTKALISKYASYFNGKVEIFNIGLDEYANDATDAKGWTVLQRTGKYSKFVAYANDLAKIVTDNNLKPMAFNDGVYYNEDTTSGEFDKNIIVSMWTGGWGGYDVASAHFLSEKGHPILNTNDAWYYVLGRDYQGSGWYNLDQGLDGMDKSDITAVPKSQGYDIPIIGSMVAVWADNPRAQYKSQNVFRLMDKFVAKNPTYFSADYSNVLAELKKIPENLNDYSYDGVTVLEALVKEINYKLDVTQQETVDAYVAPLSEAINNLVLLDKLPLQEEVAKQAELVKDVRYQKASQEKKDNYDQAYEAATALLKEEKISQSQLDVIKAVLERAAIALDGKEEIPNPDQPGGDTPNPDQPGGDTPNPDQPGGDTPNPDQPGGDTPNPDQPGGDTPSPDQPGEDTPSPDQPGEDTPSPDQPGEETPSPDQPGGETPSPDQPGEDTPGPDQPGGDTPSPDQPGEDTPSPDQPGEDTPSPDQPGDETPTPEQPGDDTPSPDQPGEDTPSPDQPGEDILDRSIELIDSKTGVRVILEKGERSAIKGIKVGHKDSNGAGNLKATDYDLFDIELLDKNGNPLQPLKNVLVILPMDDGKEVERVIYLPNSANEQSLDFTMTTFKDLNNITHNAVIFVAKHFSVYGIVYKSEKGNQSNISETTESSASSSIISQNASATNQKELPRTGDTFNYEALGVVGFISAIGMFGYGRKKEE</sequence>
<keyword evidence="7" id="KW-1133">Transmembrane helix</keyword>
<dbReference type="InterPro" id="IPR036156">
    <property type="entry name" value="Beta-gal/glucu_dom_sf"/>
</dbReference>
<dbReference type="Gene3D" id="2.60.120.260">
    <property type="entry name" value="Galactose-binding domain-like"/>
    <property type="match status" value="2"/>
</dbReference>
<evidence type="ECO:0000256" key="2">
    <source>
        <dbReference type="ARBA" id="ARBA00007401"/>
    </source>
</evidence>
<gene>
    <name evidence="9" type="ORF">JHK64_04250</name>
</gene>
<keyword evidence="7" id="KW-0812">Transmembrane</keyword>
<evidence type="ECO:0000256" key="5">
    <source>
        <dbReference type="ARBA" id="ARBA00023295"/>
    </source>
</evidence>
<keyword evidence="4" id="KW-0378">Hydrolase</keyword>
<dbReference type="EMBL" id="JAENBP010000004">
    <property type="protein sequence ID" value="MBJ8349840.1"/>
    <property type="molecule type" value="Genomic_DNA"/>
</dbReference>
<dbReference type="GO" id="GO:0005975">
    <property type="term" value="P:carbohydrate metabolic process"/>
    <property type="evidence" value="ECO:0007669"/>
    <property type="project" value="InterPro"/>
</dbReference>
<dbReference type="InterPro" id="IPR006102">
    <property type="entry name" value="Ig-like_GH2"/>
</dbReference>
<dbReference type="Gene3D" id="3.20.20.80">
    <property type="entry name" value="Glycosidases"/>
    <property type="match status" value="2"/>
</dbReference>
<keyword evidence="10" id="KW-1185">Reference proteome</keyword>
<dbReference type="Gene3D" id="2.60.40.10">
    <property type="entry name" value="Immunoglobulins"/>
    <property type="match status" value="3"/>
</dbReference>
<dbReference type="InterPro" id="IPR015883">
    <property type="entry name" value="Glyco_hydro_20_cat"/>
</dbReference>
<dbReference type="InterPro" id="IPR006104">
    <property type="entry name" value="Glyco_hydro_2_N"/>
</dbReference>
<name>A0A934PA18_9STRE</name>
<evidence type="ECO:0000313" key="9">
    <source>
        <dbReference type="EMBL" id="MBJ8349840.1"/>
    </source>
</evidence>
<evidence type="ECO:0000256" key="1">
    <source>
        <dbReference type="ARBA" id="ARBA00006285"/>
    </source>
</evidence>
<dbReference type="PROSITE" id="PS50022">
    <property type="entry name" value="FA58C_3"/>
    <property type="match status" value="1"/>
</dbReference>
<dbReference type="InterPro" id="IPR011081">
    <property type="entry name" value="Big_4"/>
</dbReference>
<dbReference type="Gene3D" id="1.20.120.1850">
    <property type="entry name" value="Ebh helix bundles repeating unit (S and A modules)"/>
    <property type="match status" value="1"/>
</dbReference>